<dbReference type="PROSITE" id="PS50837">
    <property type="entry name" value="NACHT"/>
    <property type="match status" value="1"/>
</dbReference>
<gene>
    <name evidence="4" type="ORF">GQ466_28600</name>
</gene>
<proteinExistence type="predicted"/>
<reference evidence="4 5" key="1">
    <citation type="submission" date="2019-12" db="EMBL/GenBank/DDBJ databases">
        <title>Nocardia macrotermitis sp. nov. and Nocardia aurantia sp. nov., isolated from the gut of the fungus growing-termite Macrotermes natalensis.</title>
        <authorList>
            <person name="Christine B."/>
            <person name="Rene B."/>
        </authorList>
    </citation>
    <scope>NUCLEOTIDE SEQUENCE [LARGE SCALE GENOMIC DNA]</scope>
    <source>
        <strain evidence="4 5">DSM 102126</strain>
    </source>
</reference>
<feature type="domain" description="NACHT" evidence="3">
    <location>
        <begin position="281"/>
        <end position="408"/>
    </location>
</feature>
<dbReference type="Gene3D" id="3.80.10.10">
    <property type="entry name" value="Ribonuclease Inhibitor"/>
    <property type="match status" value="1"/>
</dbReference>
<comment type="caution">
    <text evidence="4">The sequence shown here is derived from an EMBL/GenBank/DDBJ whole genome shotgun (WGS) entry which is preliminary data.</text>
</comment>
<keyword evidence="2" id="KW-0067">ATP-binding</keyword>
<dbReference type="OrthoDB" id="135105at2"/>
<dbReference type="InterPro" id="IPR054547">
    <property type="entry name" value="NNH1"/>
</dbReference>
<dbReference type="InterPro" id="IPR027417">
    <property type="entry name" value="P-loop_NTPase"/>
</dbReference>
<evidence type="ECO:0000256" key="2">
    <source>
        <dbReference type="ARBA" id="ARBA00022840"/>
    </source>
</evidence>
<name>A0A6I4WGA3_9ACTN</name>
<dbReference type="GO" id="GO:0005524">
    <property type="term" value="F:ATP binding"/>
    <property type="evidence" value="ECO:0007669"/>
    <property type="project" value="UniProtKB-KW"/>
</dbReference>
<dbReference type="Gene3D" id="3.40.50.300">
    <property type="entry name" value="P-loop containing nucleotide triphosphate hydrolases"/>
    <property type="match status" value="1"/>
</dbReference>
<evidence type="ECO:0000259" key="3">
    <source>
        <dbReference type="PROSITE" id="PS50837"/>
    </source>
</evidence>
<evidence type="ECO:0000313" key="5">
    <source>
        <dbReference type="Proteomes" id="UP000431901"/>
    </source>
</evidence>
<evidence type="ECO:0000313" key="4">
    <source>
        <dbReference type="EMBL" id="MXQ67983.1"/>
    </source>
</evidence>
<dbReference type="AlphaFoldDB" id="A0A6I4WGA3"/>
<protein>
    <submittedName>
        <fullName evidence="4">NACHT domain-containing protein</fullName>
    </submittedName>
</protein>
<organism evidence="4 5">
    <name type="scientific">Actinomadura rayongensis</name>
    <dbReference type="NCBI Taxonomy" id="1429076"/>
    <lineage>
        <taxon>Bacteria</taxon>
        <taxon>Bacillati</taxon>
        <taxon>Actinomycetota</taxon>
        <taxon>Actinomycetes</taxon>
        <taxon>Streptosporangiales</taxon>
        <taxon>Thermomonosporaceae</taxon>
        <taxon>Actinomadura</taxon>
    </lineage>
</organism>
<keyword evidence="5" id="KW-1185">Reference proteome</keyword>
<dbReference type="InterPro" id="IPR007111">
    <property type="entry name" value="NACHT_NTPase"/>
</dbReference>
<dbReference type="PRINTS" id="PR00364">
    <property type="entry name" value="DISEASERSIST"/>
</dbReference>
<dbReference type="SUPFAM" id="SSF52058">
    <property type="entry name" value="L domain-like"/>
    <property type="match status" value="1"/>
</dbReference>
<evidence type="ECO:0000256" key="1">
    <source>
        <dbReference type="ARBA" id="ARBA00022741"/>
    </source>
</evidence>
<dbReference type="Pfam" id="PF22733">
    <property type="entry name" value="NNH1"/>
    <property type="match status" value="1"/>
</dbReference>
<dbReference type="SUPFAM" id="SSF52540">
    <property type="entry name" value="P-loop containing nucleoside triphosphate hydrolases"/>
    <property type="match status" value="1"/>
</dbReference>
<dbReference type="Proteomes" id="UP000431901">
    <property type="component" value="Unassembled WGS sequence"/>
</dbReference>
<dbReference type="RefSeq" id="WP_161106163.1">
    <property type="nucleotide sequence ID" value="NZ_JBHLYI010000015.1"/>
</dbReference>
<dbReference type="EMBL" id="WUTW01000009">
    <property type="protein sequence ID" value="MXQ67983.1"/>
    <property type="molecule type" value="Genomic_DNA"/>
</dbReference>
<dbReference type="Pfam" id="PF05729">
    <property type="entry name" value="NACHT"/>
    <property type="match status" value="1"/>
</dbReference>
<dbReference type="PANTHER" id="PTHR46844:SF1">
    <property type="entry name" value="SLR5058 PROTEIN"/>
    <property type="match status" value="1"/>
</dbReference>
<sequence>MSVEVAAINVGRSVVQIAAGRWLAGRAARAEAGKDLVDLIRTGFPDEIRRRRATRQFEGIADAVTGRIMTFAAHEFRGLTDGDRAAALFQVQLTLDRADLSDEAFLAVDADPVRLARRLRAALPPREAAAQLGEAGARLYEVTLDECCDCLARILIHLPEFTPRAAAETLSRLSGLADRVDAMLLRLPARSLDAPEGTDDDAAFTTRYLASISESLDVLDLLGVRFERFTRPRTTLSVAYISLNVARNLDRRREAPRISDWRSGERPGGSVRVEEALSGDRLTLVRGEAGGGKTTLLHWIAVTAARGHFTGELAEWNGHVPFLVKLRRHAGGPLPRPEEFLDDAAGNLSGLMPRGWAHRVLASGRALLLVDGVDEITGPQRQDVRQWLRQMINDFPGIRVVVTSRPAAAGPDWLRHEGFSTLFLEKLGPADIRALVAHWHDSVRDASGLPCEPEKLPTYQARLMGRLESTPHLLALASSPLLASMLCALNLDREILPSNRMSLYAAVLDLLLEARDVKRDVPSARTVLLERDHKIRLLQELAWRLSTTNRVELPTSAVRTLIADRLTAMPQINASADAVFDLLLHRSGVIREPVDGRVDFVHRTVQEYLTAKHAADLGDMDHLIHNAHRDQWRQTVAMAAGHANEPLRRELLTGILDRIPSEPRRARALRLTAVSCLETLPAIPVDAHDRLNECLTKLLPPRSLDQAGTLAVAGKAVLKALPQTLDGYSAETAAATVHLVTLINGPESLDILARYAPDNRWRVQTQIDTAWNHFDPDEFAQTIIPHTPQGREIRVDSPAKMCAIKTIPAGPHIRLSGDYPIELEKIGVHREFITYVNIDFNSRIADREEALDLSFLDSLPRLNALFLRGLFDVSDYGPLQRQDKLRSFGIHRSPIPLDTDLLPPLQRATSISLPHTNLNGGLAALIDRASSVQLLYLGDNAWVSNLDPLTSTELTTLILDDCVNVADLSPLRGQQRLDYLDVSRTSVHDVEPLCHLRSLETLQLDFCSEITSLEPVFDLPALRLVSVRGIHRPLDLSGFATNRKVIVHIAPRQEVIGGEALGRRLKVIQRATRSLD</sequence>
<dbReference type="PANTHER" id="PTHR46844">
    <property type="entry name" value="SLR5058 PROTEIN"/>
    <property type="match status" value="1"/>
</dbReference>
<accession>A0A6I4WGA3</accession>
<keyword evidence="1" id="KW-0547">Nucleotide-binding</keyword>
<dbReference type="InterPro" id="IPR032675">
    <property type="entry name" value="LRR_dom_sf"/>
</dbReference>